<evidence type="ECO:0000256" key="1">
    <source>
        <dbReference type="ARBA" id="ARBA00009437"/>
    </source>
</evidence>
<dbReference type="Proteomes" id="UP000645462">
    <property type="component" value="Unassembled WGS sequence"/>
</dbReference>
<dbReference type="RefSeq" id="WP_188481114.1">
    <property type="nucleotide sequence ID" value="NZ_BMFC01000002.1"/>
</dbReference>
<comment type="caution">
    <text evidence="3">The sequence shown here is derived from an EMBL/GenBank/DDBJ whole genome shotgun (WGS) entry which is preliminary data.</text>
</comment>
<sequence>MHKLNWDDLRFVLAVAETGSVNAAAKVLGVNHATVLRRIASFEETCGGPVFERDRSGYRLRPNRAPVIEAARLAAQHVQSAETLMQDRAGHSGKTVRLTSTDTFCQTVLAWISPALARRIQPDRLVFLSSNAHLDMARLRADIALRPTISLPDDLTGRHIADMRFAVYRRASATESATWLALTGALERSGPAQWMAREIDPLQITAGADSFCVLTQMVVRGNCNAILPCILGDAAPDLVRVPSAAPDFVVPVWVACHRDLAGSDRLQGVMGAVEKLLQPHLAALAGDLVSE</sequence>
<evidence type="ECO:0000313" key="3">
    <source>
        <dbReference type="EMBL" id="GGB97349.1"/>
    </source>
</evidence>
<dbReference type="PANTHER" id="PTHR30537:SF3">
    <property type="entry name" value="TRANSCRIPTIONAL REGULATORY PROTEIN"/>
    <property type="match status" value="1"/>
</dbReference>
<reference evidence="4" key="1">
    <citation type="journal article" date="2019" name="Int. J. Syst. Evol. Microbiol.">
        <title>The Global Catalogue of Microorganisms (GCM) 10K type strain sequencing project: providing services to taxonomists for standard genome sequencing and annotation.</title>
        <authorList>
            <consortium name="The Broad Institute Genomics Platform"/>
            <consortium name="The Broad Institute Genome Sequencing Center for Infectious Disease"/>
            <person name="Wu L."/>
            <person name="Ma J."/>
        </authorList>
    </citation>
    <scope>NUCLEOTIDE SEQUENCE [LARGE SCALE GENOMIC DNA]</scope>
    <source>
        <strain evidence="4">CGMCC 1.12478</strain>
    </source>
</reference>
<dbReference type="InterPro" id="IPR058163">
    <property type="entry name" value="LysR-type_TF_proteobact-type"/>
</dbReference>
<dbReference type="SUPFAM" id="SSF53850">
    <property type="entry name" value="Periplasmic binding protein-like II"/>
    <property type="match status" value="1"/>
</dbReference>
<name>A0ABQ1KH37_9RHOB</name>
<evidence type="ECO:0000313" key="4">
    <source>
        <dbReference type="Proteomes" id="UP000645462"/>
    </source>
</evidence>
<dbReference type="Pfam" id="PF00126">
    <property type="entry name" value="HTH_1"/>
    <property type="match status" value="1"/>
</dbReference>
<organism evidence="3 4">
    <name type="scientific">Marivita lacus</name>
    <dbReference type="NCBI Taxonomy" id="1323742"/>
    <lineage>
        <taxon>Bacteria</taxon>
        <taxon>Pseudomonadati</taxon>
        <taxon>Pseudomonadota</taxon>
        <taxon>Alphaproteobacteria</taxon>
        <taxon>Rhodobacterales</taxon>
        <taxon>Roseobacteraceae</taxon>
        <taxon>Marivita</taxon>
    </lineage>
</organism>
<evidence type="ECO:0000259" key="2">
    <source>
        <dbReference type="PROSITE" id="PS50931"/>
    </source>
</evidence>
<dbReference type="SUPFAM" id="SSF46785">
    <property type="entry name" value="Winged helix' DNA-binding domain"/>
    <property type="match status" value="1"/>
</dbReference>
<comment type="similarity">
    <text evidence="1">Belongs to the LysR transcriptional regulatory family.</text>
</comment>
<feature type="domain" description="HTH lysR-type" evidence="2">
    <location>
        <begin position="4"/>
        <end position="63"/>
    </location>
</feature>
<dbReference type="PROSITE" id="PS50931">
    <property type="entry name" value="HTH_LYSR"/>
    <property type="match status" value="1"/>
</dbReference>
<dbReference type="EMBL" id="BMFC01000002">
    <property type="protein sequence ID" value="GGB97349.1"/>
    <property type="molecule type" value="Genomic_DNA"/>
</dbReference>
<keyword evidence="4" id="KW-1185">Reference proteome</keyword>
<protein>
    <submittedName>
        <fullName evidence="3">LysR family transcriptional regulator</fullName>
    </submittedName>
</protein>
<dbReference type="InterPro" id="IPR036390">
    <property type="entry name" value="WH_DNA-bd_sf"/>
</dbReference>
<dbReference type="PANTHER" id="PTHR30537">
    <property type="entry name" value="HTH-TYPE TRANSCRIPTIONAL REGULATOR"/>
    <property type="match status" value="1"/>
</dbReference>
<dbReference type="InterPro" id="IPR036388">
    <property type="entry name" value="WH-like_DNA-bd_sf"/>
</dbReference>
<proteinExistence type="inferred from homology"/>
<dbReference type="InterPro" id="IPR000847">
    <property type="entry name" value="LysR_HTH_N"/>
</dbReference>
<dbReference type="Gene3D" id="1.10.10.10">
    <property type="entry name" value="Winged helix-like DNA-binding domain superfamily/Winged helix DNA-binding domain"/>
    <property type="match status" value="1"/>
</dbReference>
<gene>
    <name evidence="3" type="ORF">GCM10011363_12510</name>
</gene>
<accession>A0ABQ1KH37</accession>